<dbReference type="InterPro" id="IPR050079">
    <property type="entry name" value="DEAD_box_RNA_helicase"/>
</dbReference>
<comment type="caution">
    <text evidence="12">The sequence shown here is derived from an EMBL/GenBank/DDBJ whole genome shotgun (WGS) entry which is preliminary data.</text>
</comment>
<dbReference type="CDD" id="cd00268">
    <property type="entry name" value="DEADc"/>
    <property type="match status" value="1"/>
</dbReference>
<dbReference type="OrthoDB" id="9805696at2"/>
<dbReference type="InterPro" id="IPR044742">
    <property type="entry name" value="DEAD/DEAH_RhlB"/>
</dbReference>
<proteinExistence type="inferred from homology"/>
<dbReference type="InterPro" id="IPR014001">
    <property type="entry name" value="Helicase_ATP-bd"/>
</dbReference>
<dbReference type="InterPro" id="IPR014014">
    <property type="entry name" value="RNA_helicase_DEAD_Q_motif"/>
</dbReference>
<keyword evidence="13" id="KW-1185">Reference proteome</keyword>
<dbReference type="PROSITE" id="PS51195">
    <property type="entry name" value="Q_MOTIF"/>
    <property type="match status" value="1"/>
</dbReference>
<evidence type="ECO:0000256" key="5">
    <source>
        <dbReference type="ARBA" id="ARBA00038437"/>
    </source>
</evidence>
<feature type="region of interest" description="Disordered" evidence="8">
    <location>
        <begin position="407"/>
        <end position="554"/>
    </location>
</feature>
<evidence type="ECO:0000256" key="8">
    <source>
        <dbReference type="SAM" id="MobiDB-lite"/>
    </source>
</evidence>
<keyword evidence="3 7" id="KW-0347">Helicase</keyword>
<dbReference type="AlphaFoldDB" id="A0A1Y3XR19"/>
<dbReference type="RefSeq" id="WP_094335701.1">
    <property type="nucleotide sequence ID" value="NZ_NFIE01000014.1"/>
</dbReference>
<dbReference type="InterPro" id="IPR001650">
    <property type="entry name" value="Helicase_C-like"/>
</dbReference>
<keyword evidence="1 7" id="KW-0547">Nucleotide-binding</keyword>
<evidence type="ECO:0000256" key="4">
    <source>
        <dbReference type="ARBA" id="ARBA00022840"/>
    </source>
</evidence>
<keyword evidence="4 7" id="KW-0067">ATP-binding</keyword>
<feature type="compositionally biased region" description="Basic residues" evidence="8">
    <location>
        <begin position="416"/>
        <end position="439"/>
    </location>
</feature>
<evidence type="ECO:0000259" key="11">
    <source>
        <dbReference type="PROSITE" id="PS51195"/>
    </source>
</evidence>
<gene>
    <name evidence="12" type="ORF">B5G02_06925</name>
</gene>
<dbReference type="InterPro" id="IPR000629">
    <property type="entry name" value="RNA-helicase_DEAD-box_CS"/>
</dbReference>
<organism evidence="12 13">
    <name type="scientific">[Collinsella] massiliensis</name>
    <dbReference type="NCBI Taxonomy" id="1232426"/>
    <lineage>
        <taxon>Bacteria</taxon>
        <taxon>Bacillati</taxon>
        <taxon>Actinomycetota</taxon>
        <taxon>Coriobacteriia</taxon>
        <taxon>Coriobacteriales</taxon>
        <taxon>Coriobacteriaceae</taxon>
        <taxon>Enorma</taxon>
    </lineage>
</organism>
<dbReference type="SMART" id="SM00487">
    <property type="entry name" value="DEXDc"/>
    <property type="match status" value="1"/>
</dbReference>
<evidence type="ECO:0000259" key="10">
    <source>
        <dbReference type="PROSITE" id="PS51194"/>
    </source>
</evidence>
<dbReference type="Proteomes" id="UP000195781">
    <property type="component" value="Unassembled WGS sequence"/>
</dbReference>
<evidence type="ECO:0000256" key="1">
    <source>
        <dbReference type="ARBA" id="ARBA00022741"/>
    </source>
</evidence>
<dbReference type="Pfam" id="PF00270">
    <property type="entry name" value="DEAD"/>
    <property type="match status" value="1"/>
</dbReference>
<evidence type="ECO:0000256" key="2">
    <source>
        <dbReference type="ARBA" id="ARBA00022801"/>
    </source>
</evidence>
<dbReference type="SUPFAM" id="SSF52540">
    <property type="entry name" value="P-loop containing nucleoside triphosphate hydrolases"/>
    <property type="match status" value="1"/>
</dbReference>
<accession>A0A1Y3XR19</accession>
<feature type="short sequence motif" description="Q motif" evidence="6">
    <location>
        <begin position="20"/>
        <end position="48"/>
    </location>
</feature>
<dbReference type="PANTHER" id="PTHR47959">
    <property type="entry name" value="ATP-DEPENDENT RNA HELICASE RHLE-RELATED"/>
    <property type="match status" value="1"/>
</dbReference>
<evidence type="ECO:0000256" key="6">
    <source>
        <dbReference type="PROSITE-ProRule" id="PRU00552"/>
    </source>
</evidence>
<dbReference type="GO" id="GO:0003724">
    <property type="term" value="F:RNA helicase activity"/>
    <property type="evidence" value="ECO:0007669"/>
    <property type="project" value="InterPro"/>
</dbReference>
<feature type="compositionally biased region" description="Basic and acidic residues" evidence="8">
    <location>
        <begin position="482"/>
        <end position="500"/>
    </location>
</feature>
<dbReference type="PANTHER" id="PTHR47959:SF13">
    <property type="entry name" value="ATP-DEPENDENT RNA HELICASE RHLE"/>
    <property type="match status" value="1"/>
</dbReference>
<reference evidence="13" key="1">
    <citation type="submission" date="2017-04" db="EMBL/GenBank/DDBJ databases">
        <title>Function of individual gut microbiota members based on whole genome sequencing of pure cultures obtained from chicken caecum.</title>
        <authorList>
            <person name="Medvecky M."/>
            <person name="Cejkova D."/>
            <person name="Polansky O."/>
            <person name="Karasova D."/>
            <person name="Kubasova T."/>
            <person name="Cizek A."/>
            <person name="Rychlik I."/>
        </authorList>
    </citation>
    <scope>NUCLEOTIDE SEQUENCE [LARGE SCALE GENOMIC DNA]</scope>
    <source>
        <strain evidence="13">An5</strain>
    </source>
</reference>
<dbReference type="InterPro" id="IPR011545">
    <property type="entry name" value="DEAD/DEAH_box_helicase_dom"/>
</dbReference>
<dbReference type="GO" id="GO:0016787">
    <property type="term" value="F:hydrolase activity"/>
    <property type="evidence" value="ECO:0007669"/>
    <property type="project" value="UniProtKB-KW"/>
</dbReference>
<feature type="compositionally biased region" description="Basic residues" evidence="8">
    <location>
        <begin position="470"/>
        <end position="481"/>
    </location>
</feature>
<feature type="domain" description="Helicase C-terminal" evidence="10">
    <location>
        <begin position="245"/>
        <end position="405"/>
    </location>
</feature>
<sequence length="554" mass="59301">MHTIEETTDGAAVSGSGENVRFEDLGLSDEVLAAVRDMGYEVPTPVQARTIPEVLAGRDVLAAAQTGTGKTAAFLLPAMSTLPHLAPRGSARERRRARGRGPAMLIITPTRELAQQIEDVCAHVAARTGHTAVTVVGGVGYNPQRSALKAGCDILVATPGRLVDLIGEGTAKLSEVAVLVLDEADRMLDMGFLPDVRKIVVETPADRQTLLFSATLDEQAVGSITDLVRDPARVEIAPPASTAETVDQYVLPVSFEVKNGLLAQVLKREGARHVIVFTRTKHRADACCRRLSRAGIKAAPIHGNRSQAQRERALADFRAGKVDVLVATDVLARGIDISDVRYVVNFDVPGEPTDYIHRIGRTGRAGEEGWALTFVTELDASEFFDIEALMGKTAELYDAGDLDLGAQPPVIDPARVPRKQTAPKKTKRGKSTSKRKKRGAAGVRKGAAEASATQEAGVERTQAPKERAPRPARPKHAGRARVRAERVPGEQGRGDGRAAHDAAPAPQRHERPADTARSRRHPARSKGTGAPRAARTQGGTAKPRRRPGDRGGIR</sequence>
<dbReference type="SMART" id="SM00490">
    <property type="entry name" value="HELICc"/>
    <property type="match status" value="1"/>
</dbReference>
<dbReference type="PROSITE" id="PS51192">
    <property type="entry name" value="HELICASE_ATP_BIND_1"/>
    <property type="match status" value="1"/>
</dbReference>
<dbReference type="CDD" id="cd18787">
    <property type="entry name" value="SF2_C_DEAD"/>
    <property type="match status" value="1"/>
</dbReference>
<dbReference type="GO" id="GO:0005829">
    <property type="term" value="C:cytosol"/>
    <property type="evidence" value="ECO:0007669"/>
    <property type="project" value="TreeGrafter"/>
</dbReference>
<feature type="domain" description="Helicase ATP-binding" evidence="9">
    <location>
        <begin position="51"/>
        <end position="234"/>
    </location>
</feature>
<evidence type="ECO:0000313" key="12">
    <source>
        <dbReference type="EMBL" id="OUN87994.1"/>
    </source>
</evidence>
<dbReference type="GO" id="GO:0003676">
    <property type="term" value="F:nucleic acid binding"/>
    <property type="evidence" value="ECO:0007669"/>
    <property type="project" value="InterPro"/>
</dbReference>
<protein>
    <submittedName>
        <fullName evidence="12">DEAD/DEAH box helicase</fullName>
    </submittedName>
</protein>
<dbReference type="InterPro" id="IPR027417">
    <property type="entry name" value="P-loop_NTPase"/>
</dbReference>
<evidence type="ECO:0000259" key="9">
    <source>
        <dbReference type="PROSITE" id="PS51192"/>
    </source>
</evidence>
<evidence type="ECO:0000256" key="7">
    <source>
        <dbReference type="RuleBase" id="RU000492"/>
    </source>
</evidence>
<dbReference type="EMBL" id="NFIE01000014">
    <property type="protein sequence ID" value="OUN87994.1"/>
    <property type="molecule type" value="Genomic_DNA"/>
</dbReference>
<dbReference type="PROSITE" id="PS00039">
    <property type="entry name" value="DEAD_ATP_HELICASE"/>
    <property type="match status" value="1"/>
</dbReference>
<evidence type="ECO:0000313" key="13">
    <source>
        <dbReference type="Proteomes" id="UP000195781"/>
    </source>
</evidence>
<dbReference type="PROSITE" id="PS51194">
    <property type="entry name" value="HELICASE_CTER"/>
    <property type="match status" value="1"/>
</dbReference>
<dbReference type="Pfam" id="PF00271">
    <property type="entry name" value="Helicase_C"/>
    <property type="match status" value="1"/>
</dbReference>
<keyword evidence="2 7" id="KW-0378">Hydrolase</keyword>
<feature type="compositionally biased region" description="Basic and acidic residues" evidence="8">
    <location>
        <begin position="507"/>
        <end position="517"/>
    </location>
</feature>
<dbReference type="Gene3D" id="3.40.50.300">
    <property type="entry name" value="P-loop containing nucleotide triphosphate hydrolases"/>
    <property type="match status" value="2"/>
</dbReference>
<comment type="similarity">
    <text evidence="5 7">Belongs to the DEAD box helicase family.</text>
</comment>
<feature type="domain" description="DEAD-box RNA helicase Q" evidence="11">
    <location>
        <begin position="20"/>
        <end position="48"/>
    </location>
</feature>
<dbReference type="GO" id="GO:0005524">
    <property type="term" value="F:ATP binding"/>
    <property type="evidence" value="ECO:0007669"/>
    <property type="project" value="UniProtKB-KW"/>
</dbReference>
<evidence type="ECO:0000256" key="3">
    <source>
        <dbReference type="ARBA" id="ARBA00022806"/>
    </source>
</evidence>
<name>A0A1Y3XR19_9ACTN</name>